<dbReference type="HOGENOM" id="CLU_075503_0_1_5"/>
<comment type="similarity">
    <text evidence="1">Belongs to the vitamin uptake transporter (VUT/ECF) (TC 2.A.88) family. Q precursor transporter subfamily.</text>
</comment>
<dbReference type="NCBIfam" id="TIGR00697">
    <property type="entry name" value="queuosine precursor transporter"/>
    <property type="match status" value="1"/>
</dbReference>
<keyword evidence="1" id="KW-0813">Transport</keyword>
<dbReference type="InterPro" id="IPR003744">
    <property type="entry name" value="YhhQ"/>
</dbReference>
<keyword evidence="1" id="KW-1003">Cell membrane</keyword>
<keyword evidence="1" id="KW-0997">Cell inner membrane</keyword>
<dbReference type="RefSeq" id="WP_011642378.1">
    <property type="nucleotide sequence ID" value="NC_008347.1"/>
</dbReference>
<feature type="transmembrane region" description="Helical" evidence="1">
    <location>
        <begin position="142"/>
        <end position="160"/>
    </location>
</feature>
<dbReference type="HAMAP" id="MF_02088">
    <property type="entry name" value="Q_prec_transport"/>
    <property type="match status" value="1"/>
</dbReference>
<dbReference type="EMBL" id="CP000449">
    <property type="protein sequence ID" value="ABI64731.1"/>
    <property type="molecule type" value="Genomic_DNA"/>
</dbReference>
<keyword evidence="1" id="KW-0472">Membrane</keyword>
<dbReference type="KEGG" id="mmr:Mmar10_0438"/>
<dbReference type="AlphaFoldDB" id="Q0ASK6"/>
<dbReference type="STRING" id="394221.Mmar10_0438"/>
<dbReference type="eggNOG" id="COG1738">
    <property type="taxonomic scope" value="Bacteria"/>
</dbReference>
<organism evidence="2 3">
    <name type="scientific">Maricaulis maris (strain MCS10)</name>
    <name type="common">Caulobacter maris</name>
    <dbReference type="NCBI Taxonomy" id="394221"/>
    <lineage>
        <taxon>Bacteria</taxon>
        <taxon>Pseudomonadati</taxon>
        <taxon>Pseudomonadota</taxon>
        <taxon>Alphaproteobacteria</taxon>
        <taxon>Maricaulales</taxon>
        <taxon>Maricaulaceae</taxon>
        <taxon>Maricaulis</taxon>
    </lineage>
</organism>
<sequence length="244" mass="26651" precursor="true">MQEPTSTTATDMGMPTDRVTRRAFVLFFCTGLFMVSLVLAAITAVKIQAFNFGPLTVLVPAGTIAFGLTYLATDVISEVWGRGYALCVVFSGVLMRFVILFLLLYAMHAEDVVPFISTGGNWTDAQQAAFLEVFSSGNRTNFAGMVAFGLSALADVLIFHHMRERDAGKNRLWLRNNVSTMVSQVFNSAIFITVAFAGTQSWEVIGSLILGQVVVKVLVATIDTPLVYLLRNIAEGRSLLDYRG</sequence>
<dbReference type="PANTHER" id="PTHR34300">
    <property type="entry name" value="QUEUOSINE PRECURSOR TRANSPORTER-RELATED"/>
    <property type="match status" value="1"/>
</dbReference>
<accession>Q0ASK6</accession>
<feature type="transmembrane region" description="Helical" evidence="1">
    <location>
        <begin position="51"/>
        <end position="72"/>
    </location>
</feature>
<feature type="transmembrane region" description="Helical" evidence="1">
    <location>
        <begin position="23"/>
        <end position="45"/>
    </location>
</feature>
<protein>
    <recommendedName>
        <fullName evidence="1">Probable queuosine precursor transporter</fullName>
        <shortName evidence="1">Q precursor transporter</shortName>
    </recommendedName>
</protein>
<comment type="function">
    <text evidence="1">Involved in the import of queuosine (Q) precursors, required for Q precursor salvage.</text>
</comment>
<feature type="transmembrane region" description="Helical" evidence="1">
    <location>
        <begin position="181"/>
        <end position="198"/>
    </location>
</feature>
<keyword evidence="1" id="KW-0812">Transmembrane</keyword>
<dbReference type="Proteomes" id="UP000001964">
    <property type="component" value="Chromosome"/>
</dbReference>
<dbReference type="Pfam" id="PF02592">
    <property type="entry name" value="Vut_1"/>
    <property type="match status" value="1"/>
</dbReference>
<proteinExistence type="inferred from homology"/>
<evidence type="ECO:0000313" key="3">
    <source>
        <dbReference type="Proteomes" id="UP000001964"/>
    </source>
</evidence>
<gene>
    <name evidence="2" type="ordered locus">Mmar10_0438</name>
</gene>
<keyword evidence="3" id="KW-1185">Reference proteome</keyword>
<comment type="subcellular location">
    <subcellularLocation>
        <location evidence="1">Cell inner membrane</location>
        <topology evidence="1">Multi-pass membrane protein</topology>
    </subcellularLocation>
</comment>
<dbReference type="GO" id="GO:0022857">
    <property type="term" value="F:transmembrane transporter activity"/>
    <property type="evidence" value="ECO:0007669"/>
    <property type="project" value="UniProtKB-UniRule"/>
</dbReference>
<feature type="transmembrane region" description="Helical" evidence="1">
    <location>
        <begin position="84"/>
        <end position="107"/>
    </location>
</feature>
<keyword evidence="1" id="KW-1133">Transmembrane helix</keyword>
<feature type="transmembrane region" description="Helical" evidence="1">
    <location>
        <begin position="204"/>
        <end position="230"/>
    </location>
</feature>
<dbReference type="PANTHER" id="PTHR34300:SF2">
    <property type="entry name" value="QUEUOSINE PRECURSOR TRANSPORTER-RELATED"/>
    <property type="match status" value="1"/>
</dbReference>
<dbReference type="GO" id="GO:0005886">
    <property type="term" value="C:plasma membrane"/>
    <property type="evidence" value="ECO:0007669"/>
    <property type="project" value="UniProtKB-SubCell"/>
</dbReference>
<name>Q0ASK6_MARMM</name>
<dbReference type="OrthoDB" id="7065604at2"/>
<evidence type="ECO:0000313" key="2">
    <source>
        <dbReference type="EMBL" id="ABI64731.1"/>
    </source>
</evidence>
<evidence type="ECO:0000256" key="1">
    <source>
        <dbReference type="HAMAP-Rule" id="MF_02088"/>
    </source>
</evidence>
<reference evidence="2 3" key="1">
    <citation type="submission" date="2006-08" db="EMBL/GenBank/DDBJ databases">
        <title>Complete sequence of Maricaulis maris MCS10.</title>
        <authorList>
            <consortium name="US DOE Joint Genome Institute"/>
            <person name="Copeland A."/>
            <person name="Lucas S."/>
            <person name="Lapidus A."/>
            <person name="Barry K."/>
            <person name="Detter J.C."/>
            <person name="Glavina del Rio T."/>
            <person name="Hammon N."/>
            <person name="Israni S."/>
            <person name="Dalin E."/>
            <person name="Tice H."/>
            <person name="Pitluck S."/>
            <person name="Saunders E."/>
            <person name="Brettin T."/>
            <person name="Bruce D."/>
            <person name="Han C."/>
            <person name="Tapia R."/>
            <person name="Gilna P."/>
            <person name="Schmutz J."/>
            <person name="Larimer F."/>
            <person name="Land M."/>
            <person name="Hauser L."/>
            <person name="Kyrpides N."/>
            <person name="Mikhailova N."/>
            <person name="Viollier P."/>
            <person name="Stephens C."/>
            <person name="Richardson P."/>
        </authorList>
    </citation>
    <scope>NUCLEOTIDE SEQUENCE [LARGE SCALE GENOMIC DNA]</scope>
    <source>
        <strain evidence="2 3">MCS10</strain>
    </source>
</reference>